<proteinExistence type="predicted"/>
<accession>A0A919VQ19</accession>
<organism evidence="2 3">
    <name type="scientific">Actinoplanes auranticolor</name>
    <dbReference type="NCBI Taxonomy" id="47988"/>
    <lineage>
        <taxon>Bacteria</taxon>
        <taxon>Bacillati</taxon>
        <taxon>Actinomycetota</taxon>
        <taxon>Actinomycetes</taxon>
        <taxon>Micromonosporales</taxon>
        <taxon>Micromonosporaceae</taxon>
        <taxon>Actinoplanes</taxon>
    </lineage>
</organism>
<feature type="chain" id="PRO_5037938990" description="DUF5666 domain-containing protein" evidence="1">
    <location>
        <begin position="28"/>
        <end position="147"/>
    </location>
</feature>
<dbReference type="AlphaFoldDB" id="A0A919VQ19"/>
<evidence type="ECO:0000256" key="1">
    <source>
        <dbReference type="SAM" id="SignalP"/>
    </source>
</evidence>
<evidence type="ECO:0000313" key="2">
    <source>
        <dbReference type="EMBL" id="GIM72011.1"/>
    </source>
</evidence>
<evidence type="ECO:0008006" key="4">
    <source>
        <dbReference type="Google" id="ProtNLM"/>
    </source>
</evidence>
<evidence type="ECO:0000313" key="3">
    <source>
        <dbReference type="Proteomes" id="UP000681340"/>
    </source>
</evidence>
<name>A0A919VQ19_9ACTN</name>
<protein>
    <recommendedName>
        <fullName evidence="4">DUF5666 domain-containing protein</fullName>
    </recommendedName>
</protein>
<dbReference type="EMBL" id="BOQL01000038">
    <property type="protein sequence ID" value="GIM72011.1"/>
    <property type="molecule type" value="Genomic_DNA"/>
</dbReference>
<keyword evidence="1" id="KW-0732">Signal</keyword>
<keyword evidence="3" id="KW-1185">Reference proteome</keyword>
<reference evidence="2" key="1">
    <citation type="submission" date="2021-03" db="EMBL/GenBank/DDBJ databases">
        <title>Whole genome shotgun sequence of Actinoplanes auranticolor NBRC 12245.</title>
        <authorList>
            <person name="Komaki H."/>
            <person name="Tamura T."/>
        </authorList>
    </citation>
    <scope>NUCLEOTIDE SEQUENCE</scope>
    <source>
        <strain evidence="2">NBRC 12245</strain>
    </source>
</reference>
<sequence length="147" mass="15768">MAYHRSHPLMVLVATVVCALGTNACDAARNDSAPAVRPAPSHGDYFQDGSFIGTTVTVTGIVVRVITETSFVLDLTEVGDQAVLVLSASALDVAVNYRVTVTGEVQKFAYRRYADDYALAPDRGHYQRFDGDRFLVSAGALTVRPTG</sequence>
<gene>
    <name evidence="2" type="ORF">Aau02nite_48830</name>
</gene>
<feature type="signal peptide" evidence="1">
    <location>
        <begin position="1"/>
        <end position="27"/>
    </location>
</feature>
<comment type="caution">
    <text evidence="2">The sequence shown here is derived from an EMBL/GenBank/DDBJ whole genome shotgun (WGS) entry which is preliminary data.</text>
</comment>
<dbReference type="Proteomes" id="UP000681340">
    <property type="component" value="Unassembled WGS sequence"/>
</dbReference>